<evidence type="ECO:0000313" key="2">
    <source>
        <dbReference type="Proteomes" id="UP000249013"/>
    </source>
</evidence>
<protein>
    <submittedName>
        <fullName evidence="1">Uncharacterized protein</fullName>
    </submittedName>
</protein>
<dbReference type="Proteomes" id="UP000249013">
    <property type="component" value="Chromosome 1"/>
</dbReference>
<dbReference type="EMBL" id="LS483409">
    <property type="protein sequence ID" value="SQG78759.1"/>
    <property type="molecule type" value="Genomic_DNA"/>
</dbReference>
<evidence type="ECO:0000313" key="1">
    <source>
        <dbReference type="EMBL" id="SQG78759.1"/>
    </source>
</evidence>
<organism evidence="1 2">
    <name type="scientific">Streptococcus gallolyticus</name>
    <dbReference type="NCBI Taxonomy" id="315405"/>
    <lineage>
        <taxon>Bacteria</taxon>
        <taxon>Bacillati</taxon>
        <taxon>Bacillota</taxon>
        <taxon>Bacilli</taxon>
        <taxon>Lactobacillales</taxon>
        <taxon>Streptococcaceae</taxon>
        <taxon>Streptococcus</taxon>
    </lineage>
</organism>
<dbReference type="AlphaFoldDB" id="A0AA94M1W1"/>
<proteinExistence type="predicted"/>
<gene>
    <name evidence="1" type="ORF">NCTC13773_00540</name>
</gene>
<reference evidence="1 2" key="1">
    <citation type="submission" date="2018-06" db="EMBL/GenBank/DDBJ databases">
        <authorList>
            <consortium name="Pathogen Informatics"/>
            <person name="Doyle S."/>
        </authorList>
    </citation>
    <scope>NUCLEOTIDE SEQUENCE [LARGE SCALE GENOMIC DNA]</scope>
    <source>
        <strain evidence="1 2">NCTC13773</strain>
    </source>
</reference>
<name>A0AA94M1W1_9STRE</name>
<sequence length="51" mass="5848">MNELERTALNEIMRTVTYIAEKVDEIDSKISLDDSQVHVHQEIEVASQCSE</sequence>
<accession>A0AA94M1W1</accession>